<evidence type="ECO:0000256" key="5">
    <source>
        <dbReference type="ARBA" id="ARBA00022801"/>
    </source>
</evidence>
<evidence type="ECO:0000256" key="6">
    <source>
        <dbReference type="ARBA" id="ARBA00022833"/>
    </source>
</evidence>
<dbReference type="InterPro" id="IPR000834">
    <property type="entry name" value="Peptidase_M14"/>
</dbReference>
<dbReference type="InterPro" id="IPR057246">
    <property type="entry name" value="CARBOXYPEPT_ZN_1"/>
</dbReference>
<gene>
    <name evidence="10" type="ORF">K0504_10545</name>
</gene>
<keyword evidence="4" id="KW-0479">Metal-binding</keyword>
<dbReference type="PANTHER" id="PTHR11705:SF143">
    <property type="entry name" value="SLL0236 PROTEIN"/>
    <property type="match status" value="1"/>
</dbReference>
<dbReference type="PROSITE" id="PS52035">
    <property type="entry name" value="PEPTIDASE_M14"/>
    <property type="match status" value="1"/>
</dbReference>
<dbReference type="EMBL" id="JAHZSS010000011">
    <property type="protein sequence ID" value="MBW8191475.1"/>
    <property type="molecule type" value="Genomic_DNA"/>
</dbReference>
<dbReference type="Gene3D" id="3.40.630.10">
    <property type="entry name" value="Zn peptidases"/>
    <property type="match status" value="1"/>
</dbReference>
<dbReference type="PROSITE" id="PS00132">
    <property type="entry name" value="CARBOXYPEPT_ZN_1"/>
    <property type="match status" value="1"/>
</dbReference>
<comment type="cofactor">
    <cofactor evidence="1">
        <name>Zn(2+)</name>
        <dbReference type="ChEBI" id="CHEBI:29105"/>
    </cofactor>
</comment>
<evidence type="ECO:0000256" key="7">
    <source>
        <dbReference type="ARBA" id="ARBA00023049"/>
    </source>
</evidence>
<evidence type="ECO:0000256" key="8">
    <source>
        <dbReference type="PROSITE-ProRule" id="PRU01379"/>
    </source>
</evidence>
<reference evidence="10" key="1">
    <citation type="submission" date="2021-07" db="EMBL/GenBank/DDBJ databases">
        <title>Neiella marina sp. nov., isolated from the intestinal content of sea cucumber Apostichopus japonicus.</title>
        <authorList>
            <person name="Bai X."/>
        </authorList>
    </citation>
    <scope>NUCLEOTIDE SEQUENCE</scope>
    <source>
        <strain evidence="10">126</strain>
    </source>
</reference>
<comment type="caution">
    <text evidence="8">Lacks conserved residue(s) required for the propagation of feature annotation.</text>
</comment>
<evidence type="ECO:0000259" key="9">
    <source>
        <dbReference type="PROSITE" id="PS52035"/>
    </source>
</evidence>
<name>A0ABS7EGS0_9GAMM</name>
<proteinExistence type="inferred from homology"/>
<evidence type="ECO:0000256" key="3">
    <source>
        <dbReference type="ARBA" id="ARBA00022670"/>
    </source>
</evidence>
<accession>A0ABS7EGS0</accession>
<dbReference type="Proteomes" id="UP001166251">
    <property type="component" value="Unassembled WGS sequence"/>
</dbReference>
<dbReference type="SUPFAM" id="SSF53187">
    <property type="entry name" value="Zn-dependent exopeptidases"/>
    <property type="match status" value="1"/>
</dbReference>
<keyword evidence="7" id="KW-0482">Metalloprotease</keyword>
<keyword evidence="5" id="KW-0378">Hydrolase</keyword>
<keyword evidence="11" id="KW-1185">Reference proteome</keyword>
<comment type="caution">
    <text evidence="10">The sequence shown here is derived from an EMBL/GenBank/DDBJ whole genome shotgun (WGS) entry which is preliminary data.</text>
</comment>
<dbReference type="Pfam" id="PF00246">
    <property type="entry name" value="Peptidase_M14"/>
    <property type="match status" value="1"/>
</dbReference>
<evidence type="ECO:0000256" key="1">
    <source>
        <dbReference type="ARBA" id="ARBA00001947"/>
    </source>
</evidence>
<organism evidence="10 11">
    <name type="scientific">Neiella holothuriorum</name>
    <dbReference type="NCBI Taxonomy" id="2870530"/>
    <lineage>
        <taxon>Bacteria</taxon>
        <taxon>Pseudomonadati</taxon>
        <taxon>Pseudomonadota</taxon>
        <taxon>Gammaproteobacteria</taxon>
        <taxon>Alteromonadales</taxon>
        <taxon>Echinimonadaceae</taxon>
        <taxon>Neiella</taxon>
    </lineage>
</organism>
<keyword evidence="6" id="KW-0862">Zinc</keyword>
<keyword evidence="3" id="KW-0645">Protease</keyword>
<evidence type="ECO:0000313" key="10">
    <source>
        <dbReference type="EMBL" id="MBW8191475.1"/>
    </source>
</evidence>
<evidence type="ECO:0000256" key="2">
    <source>
        <dbReference type="ARBA" id="ARBA00005988"/>
    </source>
</evidence>
<comment type="similarity">
    <text evidence="2 8">Belongs to the peptidase M14 family.</text>
</comment>
<evidence type="ECO:0000256" key="4">
    <source>
        <dbReference type="ARBA" id="ARBA00022723"/>
    </source>
</evidence>
<evidence type="ECO:0000313" key="11">
    <source>
        <dbReference type="Proteomes" id="UP001166251"/>
    </source>
</evidence>
<protein>
    <submittedName>
        <fullName evidence="10">DUF2817 domain-containing protein</fullName>
    </submittedName>
</protein>
<sequence length="346" mass="40311">MYQLKRHLPELFELEHLISRAGSDVRFRVLTEIPHQGQALPIHAIELGSRAPDAPSLGLIGGIHGVERIGTQVLLAYLHSLIMRLRWDESMAEQLKHIHLFIIPIANPGGMYLNQRANPNGVDLMRNAPIDATSHVPKLLGGHRLSRHLPWYRGKKQCPMQPELQALHDYMIQHLNKRPFTITLDMHSGFGFNDRLWFPYAGSVSPIRDLNVMYRINRLFAKTFPNHTLYKVEPQAHSYTTHGDIWDLLYDHNLQQQPQSTFMPLTLEMGSWLWVKKNPRQLLRYHRLFHPELPHRQSRILRRHYSLIDFLMMAARGHNNWMKTKPEQIAKDTRAALKLWYDGAAK</sequence>
<feature type="domain" description="Peptidase M14" evidence="9">
    <location>
        <begin position="1"/>
        <end position="346"/>
    </location>
</feature>
<dbReference type="PANTHER" id="PTHR11705">
    <property type="entry name" value="PROTEASE FAMILY M14 CARBOXYPEPTIDASE A,B"/>
    <property type="match status" value="1"/>
</dbReference>